<evidence type="ECO:0000313" key="2">
    <source>
        <dbReference type="EMBL" id="AIJ45617.1"/>
    </source>
</evidence>
<evidence type="ECO:0000313" key="3">
    <source>
        <dbReference type="Proteomes" id="UP000028782"/>
    </source>
</evidence>
<dbReference type="HOGENOM" id="CLU_108911_0_0_4"/>
<feature type="domain" description="MaoC-like" evidence="1">
    <location>
        <begin position="19"/>
        <end position="134"/>
    </location>
</feature>
<name>A0A076PQI9_COMTE</name>
<dbReference type="Proteomes" id="UP000028782">
    <property type="component" value="Chromosome"/>
</dbReference>
<dbReference type="RefSeq" id="WP_043371313.1">
    <property type="nucleotide sequence ID" value="NZ_CP006704.1"/>
</dbReference>
<dbReference type="InterPro" id="IPR002539">
    <property type="entry name" value="MaoC-like_dom"/>
</dbReference>
<dbReference type="AlphaFoldDB" id="A0A076PQI9"/>
<dbReference type="PANTHER" id="PTHR42993:SF1">
    <property type="entry name" value="MAOC-LIKE DEHYDRATASE DOMAIN-CONTAINING PROTEIN"/>
    <property type="match status" value="1"/>
</dbReference>
<accession>A0A076PQI9</accession>
<sequence length="161" mass="17508">MNAVADKMLFDSAASVLASVGRQLGDTEWMQISQQRINQFADATGDHQWIHVDPERAGSGPFGACVAHGYLTLSLANLFLPQLVSYQGLKMGVNYGCEKVRFPAPVLVDSWVRGSGEVVAATPIGEDGVQVTIRISVQVRNQDKPGCVVETISRLFFIQEN</sequence>
<dbReference type="EMBL" id="CP006704">
    <property type="protein sequence ID" value="AIJ45617.1"/>
    <property type="molecule type" value="Genomic_DNA"/>
</dbReference>
<dbReference type="Pfam" id="PF01575">
    <property type="entry name" value="MaoC_dehydratas"/>
    <property type="match status" value="1"/>
</dbReference>
<dbReference type="InterPro" id="IPR039375">
    <property type="entry name" value="NodN-like"/>
</dbReference>
<dbReference type="SUPFAM" id="SSF54637">
    <property type="entry name" value="Thioesterase/thiol ester dehydrase-isomerase"/>
    <property type="match status" value="1"/>
</dbReference>
<organism evidence="2 3">
    <name type="scientific">Comamonas testosteroni TK102</name>
    <dbReference type="NCBI Taxonomy" id="1392005"/>
    <lineage>
        <taxon>Bacteria</taxon>
        <taxon>Pseudomonadati</taxon>
        <taxon>Pseudomonadota</taxon>
        <taxon>Betaproteobacteria</taxon>
        <taxon>Burkholderiales</taxon>
        <taxon>Comamonadaceae</taxon>
        <taxon>Comamonas</taxon>
    </lineage>
</organism>
<dbReference type="InterPro" id="IPR029069">
    <property type="entry name" value="HotDog_dom_sf"/>
</dbReference>
<dbReference type="CDD" id="cd03450">
    <property type="entry name" value="NodN"/>
    <property type="match status" value="1"/>
</dbReference>
<reference evidence="2 3" key="1">
    <citation type="journal article" date="2014" name="Genome Announc.">
        <title>Complete Genome Sequence of Polychlorinated Biphenyl Degrader Comamonas testosteroni TK102 (NBRC 109938).</title>
        <authorList>
            <person name="Fukuda K."/>
            <person name="Hosoyama A."/>
            <person name="Tsuchikane K."/>
            <person name="Ohji S."/>
            <person name="Yamazoe A."/>
            <person name="Fujita N."/>
            <person name="Shintani M."/>
            <person name="Kimbara K."/>
        </authorList>
    </citation>
    <scope>NUCLEOTIDE SEQUENCE [LARGE SCALE GENOMIC DNA]</scope>
    <source>
        <strain evidence="2">TK102</strain>
    </source>
</reference>
<protein>
    <submittedName>
        <fullName evidence="2">MaoC family dehydratase</fullName>
    </submittedName>
</protein>
<dbReference type="PANTHER" id="PTHR42993">
    <property type="entry name" value="MAOC-LIKE DEHYDRATASE DOMAIN-CONTAINING PROTEIN"/>
    <property type="match status" value="1"/>
</dbReference>
<proteinExistence type="predicted"/>
<dbReference type="KEGG" id="ctes:O987_07355"/>
<evidence type="ECO:0000259" key="1">
    <source>
        <dbReference type="Pfam" id="PF01575"/>
    </source>
</evidence>
<gene>
    <name evidence="2" type="ORF">O987_07355</name>
</gene>
<dbReference type="Gene3D" id="3.10.129.10">
    <property type="entry name" value="Hotdog Thioesterase"/>
    <property type="match status" value="1"/>
</dbReference>